<dbReference type="PANTHER" id="PTHR34322">
    <property type="entry name" value="TRANSPOSASE, Y1_TNP DOMAIN-CONTAINING"/>
    <property type="match status" value="1"/>
</dbReference>
<organism evidence="2 3">
    <name type="scientific">Horticoccus luteus</name>
    <dbReference type="NCBI Taxonomy" id="2862869"/>
    <lineage>
        <taxon>Bacteria</taxon>
        <taxon>Pseudomonadati</taxon>
        <taxon>Verrucomicrobiota</taxon>
        <taxon>Opitutia</taxon>
        <taxon>Opitutales</taxon>
        <taxon>Opitutaceae</taxon>
        <taxon>Horticoccus</taxon>
    </lineage>
</organism>
<dbReference type="EMBL" id="CP080507">
    <property type="protein sequence ID" value="QYM79965.1"/>
    <property type="molecule type" value="Genomic_DNA"/>
</dbReference>
<keyword evidence="3" id="KW-1185">Reference proteome</keyword>
<dbReference type="GO" id="GO:0003677">
    <property type="term" value="F:DNA binding"/>
    <property type="evidence" value="ECO:0007669"/>
    <property type="project" value="InterPro"/>
</dbReference>
<dbReference type="InterPro" id="IPR002686">
    <property type="entry name" value="Transposase_17"/>
</dbReference>
<accession>A0A8F9TVQ9</accession>
<dbReference type="Proteomes" id="UP000825051">
    <property type="component" value="Chromosome"/>
</dbReference>
<protein>
    <submittedName>
        <fullName evidence="2">Transposase</fullName>
    </submittedName>
</protein>
<dbReference type="KEGG" id="ole:K0B96_04930"/>
<sequence length="311" mass="35823">MARKLRIQFPGAIYHVINRGNYRRDLFLSPSEARAFLDTVQEVRGLMGWRIHAYALMRNHYHLAIETPEPNLVEGMHWLQTTWATRFNRFRQERGHLFQGRYQSLLIEDAAALARVVDYIHLNPVRAKIVPPEQIRHYRWTSLAGILRGDGWTDDHGWQAGGRFADDERGRQAYERYLVEIGSDEASWEARGLKGLSRGWAIGTLGWKQALAKEQSQLDLMAGFEASEVRDFRQSRWEHALAGTLRSLNRTETDLDTAPMKQPWKLELAADVRRRSGASFPWLANRLKLGAAASLRSYLCRQNLGQQRTTA</sequence>
<name>A0A8F9TVQ9_9BACT</name>
<dbReference type="GO" id="GO:0006313">
    <property type="term" value="P:DNA transposition"/>
    <property type="evidence" value="ECO:0007669"/>
    <property type="project" value="InterPro"/>
</dbReference>
<dbReference type="PANTHER" id="PTHR34322:SF2">
    <property type="entry name" value="TRANSPOSASE IS200-LIKE DOMAIN-CONTAINING PROTEIN"/>
    <property type="match status" value="1"/>
</dbReference>
<dbReference type="InterPro" id="IPR036515">
    <property type="entry name" value="Transposase_17_sf"/>
</dbReference>
<dbReference type="Gene3D" id="3.30.70.1290">
    <property type="entry name" value="Transposase IS200-like"/>
    <property type="match status" value="1"/>
</dbReference>
<feature type="domain" description="Transposase IS200-like" evidence="1">
    <location>
        <begin position="9"/>
        <end position="123"/>
    </location>
</feature>
<dbReference type="SUPFAM" id="SSF143422">
    <property type="entry name" value="Transposase IS200-like"/>
    <property type="match status" value="1"/>
</dbReference>
<dbReference type="RefSeq" id="WP_220164464.1">
    <property type="nucleotide sequence ID" value="NZ_CP080507.1"/>
</dbReference>
<proteinExistence type="predicted"/>
<dbReference type="AlphaFoldDB" id="A0A8F9TVQ9"/>
<evidence type="ECO:0000313" key="3">
    <source>
        <dbReference type="Proteomes" id="UP000825051"/>
    </source>
</evidence>
<gene>
    <name evidence="2" type="ORF">K0B96_04930</name>
</gene>
<dbReference type="GO" id="GO:0004803">
    <property type="term" value="F:transposase activity"/>
    <property type="evidence" value="ECO:0007669"/>
    <property type="project" value="InterPro"/>
</dbReference>
<reference evidence="2" key="1">
    <citation type="submission" date="2021-08" db="EMBL/GenBank/DDBJ databases">
        <title>Genome of a novel bacterium of the phylum Verrucomicrobia, Oleiharenicola sp. KSB-15.</title>
        <authorList>
            <person name="Chung J.-H."/>
            <person name="Ahn J.-H."/>
            <person name="Yoon Y."/>
            <person name="Kim D.-Y."/>
            <person name="An S.-H."/>
            <person name="Park I."/>
            <person name="Yeon J."/>
        </authorList>
    </citation>
    <scope>NUCLEOTIDE SEQUENCE</scope>
    <source>
        <strain evidence="2">KSB-15</strain>
    </source>
</reference>
<dbReference type="Pfam" id="PF01797">
    <property type="entry name" value="Y1_Tnp"/>
    <property type="match status" value="1"/>
</dbReference>
<dbReference type="SMART" id="SM01321">
    <property type="entry name" value="Y1_Tnp"/>
    <property type="match status" value="1"/>
</dbReference>
<evidence type="ECO:0000259" key="1">
    <source>
        <dbReference type="SMART" id="SM01321"/>
    </source>
</evidence>
<evidence type="ECO:0000313" key="2">
    <source>
        <dbReference type="EMBL" id="QYM79965.1"/>
    </source>
</evidence>